<evidence type="ECO:0000313" key="1">
    <source>
        <dbReference type="EMBL" id="CAG8570441.1"/>
    </source>
</evidence>
<feature type="non-terminal residue" evidence="1">
    <location>
        <position position="50"/>
    </location>
</feature>
<proteinExistence type="predicted"/>
<dbReference type="EMBL" id="CAJVPM010010147">
    <property type="protein sequence ID" value="CAG8570441.1"/>
    <property type="molecule type" value="Genomic_DNA"/>
</dbReference>
<feature type="non-terminal residue" evidence="1">
    <location>
        <position position="1"/>
    </location>
</feature>
<name>A0ACA9M6J7_9GLOM</name>
<accession>A0ACA9M6J7</accession>
<keyword evidence="2" id="KW-1185">Reference proteome</keyword>
<evidence type="ECO:0000313" key="2">
    <source>
        <dbReference type="Proteomes" id="UP000789860"/>
    </source>
</evidence>
<reference evidence="1" key="1">
    <citation type="submission" date="2021-06" db="EMBL/GenBank/DDBJ databases">
        <authorList>
            <person name="Kallberg Y."/>
            <person name="Tangrot J."/>
            <person name="Rosling A."/>
        </authorList>
    </citation>
    <scope>NUCLEOTIDE SEQUENCE</scope>
    <source>
        <strain evidence="1">AU212A</strain>
    </source>
</reference>
<sequence>CSELGYYAFDCLFKRPQDENPKYQIMKCPDNKNKEQNHNINLIDIENEDD</sequence>
<dbReference type="Proteomes" id="UP000789860">
    <property type="component" value="Unassembled WGS sequence"/>
</dbReference>
<comment type="caution">
    <text evidence="1">The sequence shown here is derived from an EMBL/GenBank/DDBJ whole genome shotgun (WGS) entry which is preliminary data.</text>
</comment>
<protein>
    <submittedName>
        <fullName evidence="1">7128_t:CDS:1</fullName>
    </submittedName>
</protein>
<organism evidence="1 2">
    <name type="scientific">Scutellospora calospora</name>
    <dbReference type="NCBI Taxonomy" id="85575"/>
    <lineage>
        <taxon>Eukaryota</taxon>
        <taxon>Fungi</taxon>
        <taxon>Fungi incertae sedis</taxon>
        <taxon>Mucoromycota</taxon>
        <taxon>Glomeromycotina</taxon>
        <taxon>Glomeromycetes</taxon>
        <taxon>Diversisporales</taxon>
        <taxon>Gigasporaceae</taxon>
        <taxon>Scutellospora</taxon>
    </lineage>
</organism>
<gene>
    <name evidence="1" type="ORF">SCALOS_LOCUS5830</name>
</gene>